<dbReference type="Gene3D" id="3.40.710.10">
    <property type="entry name" value="DD-peptidase/beta-lactamase superfamily"/>
    <property type="match status" value="1"/>
</dbReference>
<dbReference type="SUPFAM" id="SSF56601">
    <property type="entry name" value="beta-lactamase/transpeptidase-like"/>
    <property type="match status" value="1"/>
</dbReference>
<gene>
    <name evidence="12" type="primary">blaOXA</name>
    <name evidence="12" type="ORF">GTP81_19985</name>
</gene>
<evidence type="ECO:0000259" key="11">
    <source>
        <dbReference type="Pfam" id="PF05569"/>
    </source>
</evidence>
<dbReference type="GO" id="GO:0017001">
    <property type="term" value="P:antibiotic catabolic process"/>
    <property type="evidence" value="ECO:0007669"/>
    <property type="project" value="InterPro"/>
</dbReference>
<dbReference type="InterPro" id="IPR001460">
    <property type="entry name" value="PCN-bd_Tpept"/>
</dbReference>
<reference evidence="12 13" key="1">
    <citation type="submission" date="2019-12" db="EMBL/GenBank/DDBJ databases">
        <title>Novel species isolated from a subtropical stream in China.</title>
        <authorList>
            <person name="Lu H."/>
        </authorList>
    </citation>
    <scope>NUCLEOTIDE SEQUENCE [LARGE SCALE GENOMIC DNA]</scope>
    <source>
        <strain evidence="12 13">FT107W</strain>
    </source>
</reference>
<keyword evidence="9" id="KW-0812">Transmembrane</keyword>
<feature type="domain" description="Peptidase M56" evidence="11">
    <location>
        <begin position="18"/>
        <end position="306"/>
    </location>
</feature>
<evidence type="ECO:0000256" key="2">
    <source>
        <dbReference type="ARBA" id="ARBA00011075"/>
    </source>
</evidence>
<sequence>MTPLDVILARLLFAAAGSLAAGLAVWAVAVLCARRFPALAGQRSLWLLGQLAVAIIFGAILLPHTDRLRIVPVIDMNNDSPPLAVAQPSQPAIIVATDAAPATAAEQRGAKVAYAARAWCVLYFLGLGYFACRQWRARRLLQTLIASGTPLAASDDHPGFMGKAGALRPHAIEVCAPISPMLQGIFKPRLLLPRHLRNFDRLQQQLIIEHELTHWRRRDLQLSAASVLLQGVFWFNPFMRMLHARLGWSQEFGCDHDVLSGRPPEERKAYAAALVMQLSLQRQAVDAALAFGASGQPTLVSRVKLIRSPIATRSRWPRYAALGSLAVVVCANLMLQPAFNLHAANIEALDCTIMADANSGKELVREGSCDERVTPASTFKIAISLMGFDSGVLQDDHSPYLPYEERYASPNPSWRHGTDPASWLHESVVWYSQQVVSRVGATRVRGYVQAFDYGNRELASVAGVDDAIALSEVSPTLRISPSEQATFLRKVVNRQLPISDHAYELTERLLKVDMPVNGWQVYGKTGTAAIQRPDGTADQTQDIGWFVGWVVKDGRRLVFARLLQHPVPSYHHAGSQTREAFMSELARRAL</sequence>
<dbReference type="Proteomes" id="UP000484875">
    <property type="component" value="Unassembled WGS sequence"/>
</dbReference>
<evidence type="ECO:0000259" key="10">
    <source>
        <dbReference type="Pfam" id="PF00905"/>
    </source>
</evidence>
<comment type="catalytic activity">
    <reaction evidence="8">
        <text>a beta-lactam + H2O = a substituted beta-amino acid</text>
        <dbReference type="Rhea" id="RHEA:20401"/>
        <dbReference type="ChEBI" id="CHEBI:15377"/>
        <dbReference type="ChEBI" id="CHEBI:35627"/>
        <dbReference type="ChEBI" id="CHEBI:140347"/>
        <dbReference type="EC" id="3.5.2.6"/>
    </reaction>
</comment>
<feature type="modified residue" description="N6-carboxylysine" evidence="7">
    <location>
        <position position="380"/>
    </location>
</feature>
<dbReference type="RefSeq" id="WP_161091521.1">
    <property type="nucleotide sequence ID" value="NZ_WWCV01000039.1"/>
</dbReference>
<keyword evidence="9" id="KW-0472">Membrane</keyword>
<evidence type="ECO:0000256" key="6">
    <source>
        <dbReference type="ARBA" id="ARBA00023251"/>
    </source>
</evidence>
<evidence type="ECO:0000313" key="12">
    <source>
        <dbReference type="EMBL" id="MYN19034.1"/>
    </source>
</evidence>
<dbReference type="GO" id="GO:0046677">
    <property type="term" value="P:response to antibiotic"/>
    <property type="evidence" value="ECO:0007669"/>
    <property type="project" value="UniProtKB-UniRule"/>
</dbReference>
<feature type="transmembrane region" description="Helical" evidence="9">
    <location>
        <begin position="45"/>
        <end position="62"/>
    </location>
</feature>
<dbReference type="Pfam" id="PF00905">
    <property type="entry name" value="Transpeptidase"/>
    <property type="match status" value="1"/>
</dbReference>
<dbReference type="PANTHER" id="PTHR34978:SF3">
    <property type="entry name" value="SLR0241 PROTEIN"/>
    <property type="match status" value="1"/>
</dbReference>
<dbReference type="NCBIfam" id="NF000270">
    <property type="entry name" value="bla_class_D_alt"/>
    <property type="match status" value="1"/>
</dbReference>
<evidence type="ECO:0000256" key="4">
    <source>
        <dbReference type="ARBA" id="ARBA00022729"/>
    </source>
</evidence>
<comment type="caution">
    <text evidence="12">The sequence shown here is derived from an EMBL/GenBank/DDBJ whole genome shotgun (WGS) entry which is preliminary data.</text>
</comment>
<feature type="domain" description="Penicillin-binding protein transpeptidase" evidence="10">
    <location>
        <begin position="358"/>
        <end position="584"/>
    </location>
</feature>
<dbReference type="InterPro" id="IPR002137">
    <property type="entry name" value="Beta-lactam_class-D_AS"/>
</dbReference>
<feature type="active site" description="Acyl-ester intermediate" evidence="7">
    <location>
        <position position="377"/>
    </location>
</feature>
<dbReference type="AlphaFoldDB" id="A0A845HQ98"/>
<evidence type="ECO:0000256" key="9">
    <source>
        <dbReference type="SAM" id="Phobius"/>
    </source>
</evidence>
<keyword evidence="5 8" id="KW-0378">Hydrolase</keyword>
<name>A0A845HQ98_9BURK</name>
<dbReference type="InterPro" id="IPR052173">
    <property type="entry name" value="Beta-lactam_resp_regulator"/>
</dbReference>
<feature type="transmembrane region" description="Helical" evidence="9">
    <location>
        <begin position="12"/>
        <end position="33"/>
    </location>
</feature>
<dbReference type="EMBL" id="WWCV01000039">
    <property type="protein sequence ID" value="MYN19034.1"/>
    <property type="molecule type" value="Genomic_DNA"/>
</dbReference>
<protein>
    <recommendedName>
        <fullName evidence="3 8">Beta-lactamase</fullName>
        <ecNumber evidence="3 8">3.5.2.6</ecNumber>
    </recommendedName>
</protein>
<accession>A0A845HQ98</accession>
<dbReference type="PANTHER" id="PTHR34978">
    <property type="entry name" value="POSSIBLE SENSOR-TRANSDUCER PROTEIN BLAR"/>
    <property type="match status" value="1"/>
</dbReference>
<organism evidence="12 13">
    <name type="scientific">Duganella vulcania</name>
    <dbReference type="NCBI Taxonomy" id="2692166"/>
    <lineage>
        <taxon>Bacteria</taxon>
        <taxon>Pseudomonadati</taxon>
        <taxon>Pseudomonadota</taxon>
        <taxon>Betaproteobacteria</taxon>
        <taxon>Burkholderiales</taxon>
        <taxon>Oxalobacteraceae</taxon>
        <taxon>Telluria group</taxon>
        <taxon>Duganella</taxon>
    </lineage>
</organism>
<evidence type="ECO:0000313" key="13">
    <source>
        <dbReference type="Proteomes" id="UP000484875"/>
    </source>
</evidence>
<keyword evidence="4" id="KW-0732">Signal</keyword>
<evidence type="ECO:0000256" key="1">
    <source>
        <dbReference type="ARBA" id="ARBA00007898"/>
    </source>
</evidence>
<dbReference type="GO" id="GO:0008658">
    <property type="term" value="F:penicillin binding"/>
    <property type="evidence" value="ECO:0007669"/>
    <property type="project" value="InterPro"/>
</dbReference>
<comment type="similarity">
    <text evidence="1 8">Belongs to the class-D beta-lactamase family.</text>
</comment>
<evidence type="ECO:0000256" key="8">
    <source>
        <dbReference type="RuleBase" id="RU361140"/>
    </source>
</evidence>
<comment type="similarity">
    <text evidence="2">Belongs to the peptidase M56 family.</text>
</comment>
<evidence type="ECO:0000256" key="5">
    <source>
        <dbReference type="ARBA" id="ARBA00022801"/>
    </source>
</evidence>
<proteinExistence type="inferred from homology"/>
<dbReference type="Pfam" id="PF05569">
    <property type="entry name" value="Peptidase_M56"/>
    <property type="match status" value="1"/>
</dbReference>
<dbReference type="InterPro" id="IPR008756">
    <property type="entry name" value="Peptidase_M56"/>
</dbReference>
<dbReference type="InterPro" id="IPR012338">
    <property type="entry name" value="Beta-lactam/transpept-like"/>
</dbReference>
<dbReference type="PROSITE" id="PS00337">
    <property type="entry name" value="BETA_LACTAMASE_D"/>
    <property type="match status" value="1"/>
</dbReference>
<keyword evidence="6 8" id="KW-0046">Antibiotic resistance</keyword>
<dbReference type="GO" id="GO:0008800">
    <property type="term" value="F:beta-lactamase activity"/>
    <property type="evidence" value="ECO:0007669"/>
    <property type="project" value="UniProtKB-UniRule"/>
</dbReference>
<dbReference type="CDD" id="cd07341">
    <property type="entry name" value="M56_BlaR1_MecR1_like"/>
    <property type="match status" value="1"/>
</dbReference>
<dbReference type="EC" id="3.5.2.6" evidence="3 8"/>
<keyword evidence="9" id="KW-1133">Transmembrane helix</keyword>
<evidence type="ECO:0000256" key="7">
    <source>
        <dbReference type="PIRSR" id="PIRSR602137-50"/>
    </source>
</evidence>
<keyword evidence="13" id="KW-1185">Reference proteome</keyword>
<evidence type="ECO:0000256" key="3">
    <source>
        <dbReference type="ARBA" id="ARBA00012865"/>
    </source>
</evidence>